<evidence type="ECO:0000313" key="2">
    <source>
        <dbReference type="Proteomes" id="UP000027395"/>
    </source>
</evidence>
<evidence type="ECO:0000313" key="1">
    <source>
        <dbReference type="EMBL" id="KEI68034.1"/>
    </source>
</evidence>
<dbReference type="eggNOG" id="COG3266">
    <property type="taxonomic scope" value="Bacteria"/>
</dbReference>
<proteinExistence type="predicted"/>
<organism evidence="1 2">
    <name type="scientific">Planktothrix agardhii (strain NIVA-CYA 126/8)</name>
    <dbReference type="NCBI Taxonomy" id="388467"/>
    <lineage>
        <taxon>Bacteria</taxon>
        <taxon>Bacillati</taxon>
        <taxon>Cyanobacteriota</taxon>
        <taxon>Cyanophyceae</taxon>
        <taxon>Oscillatoriophycideae</taxon>
        <taxon>Oscillatoriales</taxon>
        <taxon>Microcoleaceae</taxon>
        <taxon>Planktothrix</taxon>
    </lineage>
</organism>
<dbReference type="EMBL" id="CM002803">
    <property type="protein sequence ID" value="KEI68034.1"/>
    <property type="molecule type" value="Genomic_DNA"/>
</dbReference>
<protein>
    <submittedName>
        <fullName evidence="1">Uncharacterized protein</fullName>
    </submittedName>
</protein>
<dbReference type="HOGENOM" id="CLU_1337029_0_0_3"/>
<dbReference type="STRING" id="388467.A19Y_3230"/>
<dbReference type="AlphaFoldDB" id="A0A073CI89"/>
<sequence>MGMLGYGGCLKQIFSNLGHLCHQLFCICGCFLMKSNHSNSRQKATSKVNKKQPRPFVLALMLTGVLALKSDSTLLKSALVHSKAVLSDSITVTQKPSPMENQRLWEIPQKSTAVSPNTPTYRGPTNPLFKHQGQSTKTIPVIYAKNPLNPEWAVNIANAAKVLPPTVDKKIRETVAQESEVMTKDIKIVEARQQTWPDTCLGLAKTDEICGQMLVQGWRVMVSDGSQTWVYRTDNQGRMIRLESQAD</sequence>
<accession>A0A073CI89</accession>
<gene>
    <name evidence="1" type="ORF">A19Y_3230</name>
</gene>
<keyword evidence="2" id="KW-1185">Reference proteome</keyword>
<name>A0A073CI89_PLAA1</name>
<reference evidence="1 2" key="1">
    <citation type="journal article" date="2014" name="Appl. Environ. Microbiol.">
        <title>Elucidation of insertion elements encoded on plasmids and in vitro construction of shuttle vectors from the toxic cyanobacterium Planktothrix.</title>
        <authorList>
            <person name="Christiansen G."/>
            <person name="Goesmann A."/>
            <person name="Kurmayer R."/>
        </authorList>
    </citation>
    <scope>NUCLEOTIDE SEQUENCE [LARGE SCALE GENOMIC DNA]</scope>
    <source>
        <strain evidence="1 2">NIVA-CYA 126/8</strain>
    </source>
</reference>
<dbReference type="Proteomes" id="UP000027395">
    <property type="component" value="Chromosome"/>
</dbReference>
<dbReference type="PATRIC" id="fig|388467.6.peg.3177"/>